<feature type="transmembrane region" description="Helical" evidence="7">
    <location>
        <begin position="135"/>
        <end position="165"/>
    </location>
</feature>
<keyword evidence="6 7" id="KW-0472">Membrane</keyword>
<gene>
    <name evidence="9" type="ORF">E4U02_12160</name>
</gene>
<evidence type="ECO:0000256" key="7">
    <source>
        <dbReference type="RuleBase" id="RU363032"/>
    </source>
</evidence>
<dbReference type="InterPro" id="IPR000515">
    <property type="entry name" value="MetI-like"/>
</dbReference>
<evidence type="ECO:0000313" key="10">
    <source>
        <dbReference type="Proteomes" id="UP000298358"/>
    </source>
</evidence>
<evidence type="ECO:0000259" key="8">
    <source>
        <dbReference type="PROSITE" id="PS50928"/>
    </source>
</evidence>
<evidence type="ECO:0000313" key="9">
    <source>
        <dbReference type="EMBL" id="TFU32098.1"/>
    </source>
</evidence>
<dbReference type="PROSITE" id="PS50928">
    <property type="entry name" value="ABC_TM1"/>
    <property type="match status" value="1"/>
</dbReference>
<feature type="transmembrane region" description="Helical" evidence="7">
    <location>
        <begin position="27"/>
        <end position="46"/>
    </location>
</feature>
<dbReference type="GO" id="GO:0005886">
    <property type="term" value="C:plasma membrane"/>
    <property type="evidence" value="ECO:0007669"/>
    <property type="project" value="UniProtKB-SubCell"/>
</dbReference>
<evidence type="ECO:0000256" key="6">
    <source>
        <dbReference type="ARBA" id="ARBA00023136"/>
    </source>
</evidence>
<evidence type="ECO:0000256" key="1">
    <source>
        <dbReference type="ARBA" id="ARBA00004651"/>
    </source>
</evidence>
<dbReference type="EMBL" id="SPQB01000035">
    <property type="protein sequence ID" value="TFU32098.1"/>
    <property type="molecule type" value="Genomic_DNA"/>
</dbReference>
<dbReference type="Gene3D" id="1.10.3720.10">
    <property type="entry name" value="MetI-like"/>
    <property type="match status" value="1"/>
</dbReference>
<name>A0A4Y9FT04_9MICO</name>
<dbReference type="Proteomes" id="UP000298358">
    <property type="component" value="Unassembled WGS sequence"/>
</dbReference>
<comment type="similarity">
    <text evidence="7">Belongs to the binding-protein-dependent transport system permease family.</text>
</comment>
<dbReference type="AlphaFoldDB" id="A0A4Y9FT04"/>
<keyword evidence="10" id="KW-1185">Reference proteome</keyword>
<dbReference type="OrthoDB" id="9812701at2"/>
<dbReference type="PANTHER" id="PTHR43386">
    <property type="entry name" value="OLIGOPEPTIDE TRANSPORT SYSTEM PERMEASE PROTEIN APPC"/>
    <property type="match status" value="1"/>
</dbReference>
<keyword evidence="2 7" id="KW-0813">Transport</keyword>
<dbReference type="SUPFAM" id="SSF161098">
    <property type="entry name" value="MetI-like"/>
    <property type="match status" value="1"/>
</dbReference>
<comment type="caution">
    <text evidence="9">The sequence shown here is derived from an EMBL/GenBank/DDBJ whole genome shotgun (WGS) entry which is preliminary data.</text>
</comment>
<dbReference type="CDD" id="cd06261">
    <property type="entry name" value="TM_PBP2"/>
    <property type="match status" value="1"/>
</dbReference>
<dbReference type="PANTHER" id="PTHR43386:SF1">
    <property type="entry name" value="D,D-DIPEPTIDE TRANSPORT SYSTEM PERMEASE PROTEIN DDPC-RELATED"/>
    <property type="match status" value="1"/>
</dbReference>
<reference evidence="9 10" key="1">
    <citation type="submission" date="2019-03" db="EMBL/GenBank/DDBJ databases">
        <title>Diversity of the mouse oral microbiome.</title>
        <authorList>
            <person name="Joseph S."/>
            <person name="Aduse-Opoku J."/>
            <person name="Curtis M."/>
            <person name="Wade W."/>
            <person name="Hashim A."/>
        </authorList>
    </citation>
    <scope>NUCLEOTIDE SEQUENCE [LARGE SCALE GENOMIC DNA]</scope>
    <source>
        <strain evidence="9 10">P1012</strain>
    </source>
</reference>
<dbReference type="InterPro" id="IPR035906">
    <property type="entry name" value="MetI-like_sf"/>
</dbReference>
<keyword evidence="5 7" id="KW-1133">Transmembrane helix</keyword>
<accession>A0A4Y9FT04</accession>
<feature type="domain" description="ABC transmembrane type-1" evidence="8">
    <location>
        <begin position="82"/>
        <end position="276"/>
    </location>
</feature>
<evidence type="ECO:0000256" key="4">
    <source>
        <dbReference type="ARBA" id="ARBA00022692"/>
    </source>
</evidence>
<feature type="transmembrane region" description="Helical" evidence="7">
    <location>
        <begin position="215"/>
        <end position="233"/>
    </location>
</feature>
<keyword evidence="3" id="KW-1003">Cell membrane</keyword>
<dbReference type="InterPro" id="IPR050366">
    <property type="entry name" value="BP-dependent_transpt_permease"/>
</dbReference>
<evidence type="ECO:0000256" key="2">
    <source>
        <dbReference type="ARBA" id="ARBA00022448"/>
    </source>
</evidence>
<dbReference type="Pfam" id="PF00528">
    <property type="entry name" value="BPD_transp_1"/>
    <property type="match status" value="1"/>
</dbReference>
<dbReference type="RefSeq" id="WP_135115106.1">
    <property type="nucleotide sequence ID" value="NZ_JADGLL010000035.1"/>
</dbReference>
<evidence type="ECO:0000256" key="5">
    <source>
        <dbReference type="ARBA" id="ARBA00022989"/>
    </source>
</evidence>
<proteinExistence type="inferred from homology"/>
<feature type="transmembrane region" description="Helical" evidence="7">
    <location>
        <begin position="88"/>
        <end position="115"/>
    </location>
</feature>
<evidence type="ECO:0000256" key="3">
    <source>
        <dbReference type="ARBA" id="ARBA00022475"/>
    </source>
</evidence>
<sequence length="291" mass="29751">MSSITQAVAPRGAPVSRGPRAGVDGQALLAAAIFIACVALAVYGLFAQDRAIKVSVAEALQAPGPSHWFGADAQGRDVFARVAVGTGIAFLSGLIAVAIGGGLGLLVALLCGLGPRWLDAVLMRLADAVLAFPQFLLALAISMAAGASLQTAIAAIIVTVVPVFARTLRAEARRSVSEPFVEAARTIGVPVAVIAVRHVVPYVSTTLIVQMAANFGNVVLTLAGLSFVGLGAQPPTPEWGAMITEGLQNALSGQWWIGVFPGLALLIMVVGVNLLADRLPALIGARRAGRA</sequence>
<protein>
    <submittedName>
        <fullName evidence="9">ABC transporter permease</fullName>
    </submittedName>
</protein>
<comment type="subcellular location">
    <subcellularLocation>
        <location evidence="1 7">Cell membrane</location>
        <topology evidence="1 7">Multi-pass membrane protein</topology>
    </subcellularLocation>
</comment>
<dbReference type="GO" id="GO:0055085">
    <property type="term" value="P:transmembrane transport"/>
    <property type="evidence" value="ECO:0007669"/>
    <property type="project" value="InterPro"/>
</dbReference>
<keyword evidence="4 7" id="KW-0812">Transmembrane</keyword>
<organism evidence="9 10">
    <name type="scientific">Microbacterium paludicola</name>
    <dbReference type="NCBI Taxonomy" id="300019"/>
    <lineage>
        <taxon>Bacteria</taxon>
        <taxon>Bacillati</taxon>
        <taxon>Actinomycetota</taxon>
        <taxon>Actinomycetes</taxon>
        <taxon>Micrococcales</taxon>
        <taxon>Microbacteriaceae</taxon>
        <taxon>Microbacterium</taxon>
    </lineage>
</organism>
<feature type="transmembrane region" description="Helical" evidence="7">
    <location>
        <begin position="253"/>
        <end position="276"/>
    </location>
</feature>